<dbReference type="RefSeq" id="WP_379270338.1">
    <property type="nucleotide sequence ID" value="NZ_JBHUGT010000023.1"/>
</dbReference>
<dbReference type="EMBL" id="JBHUMY010000006">
    <property type="protein sequence ID" value="MFD2659648.1"/>
    <property type="molecule type" value="Genomic_DNA"/>
</dbReference>
<dbReference type="Proteomes" id="UP001597493">
    <property type="component" value="Unassembled WGS sequence"/>
</dbReference>
<dbReference type="InterPro" id="IPR001223">
    <property type="entry name" value="Glyco_hydro18_cat"/>
</dbReference>
<feature type="signal peptide" evidence="1">
    <location>
        <begin position="1"/>
        <end position="27"/>
    </location>
</feature>
<dbReference type="PANTHER" id="PTHR46066:SF2">
    <property type="entry name" value="CHITINASE DOMAIN-CONTAINING PROTEIN 1"/>
    <property type="match status" value="1"/>
</dbReference>
<gene>
    <name evidence="3" type="ORF">ACFSW5_05135</name>
</gene>
<dbReference type="Gene3D" id="3.20.20.80">
    <property type="entry name" value="Glycosidases"/>
    <property type="match status" value="1"/>
</dbReference>
<proteinExistence type="predicted"/>
<evidence type="ECO:0000313" key="3">
    <source>
        <dbReference type="EMBL" id="MFD2659648.1"/>
    </source>
</evidence>
<evidence type="ECO:0000256" key="1">
    <source>
        <dbReference type="SAM" id="SignalP"/>
    </source>
</evidence>
<comment type="caution">
    <text evidence="3">The sequence shown here is derived from an EMBL/GenBank/DDBJ whole genome shotgun (WGS) entry which is preliminary data.</text>
</comment>
<dbReference type="Pfam" id="PF00704">
    <property type="entry name" value="Glyco_hydro_18"/>
    <property type="match status" value="1"/>
</dbReference>
<dbReference type="GO" id="GO:0016787">
    <property type="term" value="F:hydrolase activity"/>
    <property type="evidence" value="ECO:0007669"/>
    <property type="project" value="UniProtKB-KW"/>
</dbReference>
<keyword evidence="3" id="KW-0378">Hydrolase</keyword>
<dbReference type="InterPro" id="IPR017853">
    <property type="entry name" value="GH"/>
</dbReference>
<dbReference type="InterPro" id="IPR011583">
    <property type="entry name" value="Chitinase_II/V-like_cat"/>
</dbReference>
<evidence type="ECO:0000259" key="2">
    <source>
        <dbReference type="PROSITE" id="PS51910"/>
    </source>
</evidence>
<keyword evidence="1" id="KW-0732">Signal</keyword>
<reference evidence="4" key="1">
    <citation type="journal article" date="2019" name="Int. J. Syst. Evol. Microbiol.">
        <title>The Global Catalogue of Microorganisms (GCM) 10K type strain sequencing project: providing services to taxonomists for standard genome sequencing and annotation.</title>
        <authorList>
            <consortium name="The Broad Institute Genomics Platform"/>
            <consortium name="The Broad Institute Genome Sequencing Center for Infectious Disease"/>
            <person name="Wu L."/>
            <person name="Ma J."/>
        </authorList>
    </citation>
    <scope>NUCLEOTIDE SEQUENCE [LARGE SCALE GENOMIC DNA]</scope>
    <source>
        <strain evidence="4">TISTR 1827</strain>
    </source>
</reference>
<dbReference type="SUPFAM" id="SSF51445">
    <property type="entry name" value="(Trans)glycosidases"/>
    <property type="match status" value="1"/>
</dbReference>
<protein>
    <submittedName>
        <fullName evidence="3">Glycosyl hydrolase family 18 protein</fullName>
    </submittedName>
</protein>
<evidence type="ECO:0000313" key="4">
    <source>
        <dbReference type="Proteomes" id="UP001597493"/>
    </source>
</evidence>
<feature type="domain" description="GH18" evidence="2">
    <location>
        <begin position="326"/>
        <end position="640"/>
    </location>
</feature>
<dbReference type="PROSITE" id="PS51910">
    <property type="entry name" value="GH18_2"/>
    <property type="match status" value="1"/>
</dbReference>
<dbReference type="PANTHER" id="PTHR46066">
    <property type="entry name" value="CHITINASE DOMAIN-CONTAINING PROTEIN 1 FAMILY MEMBER"/>
    <property type="match status" value="1"/>
</dbReference>
<feature type="chain" id="PRO_5046244349" evidence="1">
    <location>
        <begin position="28"/>
        <end position="640"/>
    </location>
</feature>
<name>A0ABW5QV68_9BACL</name>
<dbReference type="Gene3D" id="3.10.50.10">
    <property type="match status" value="1"/>
</dbReference>
<organism evidence="3 4">
    <name type="scientific">Paenibacillus thailandensis</name>
    <dbReference type="NCBI Taxonomy" id="393250"/>
    <lineage>
        <taxon>Bacteria</taxon>
        <taxon>Bacillati</taxon>
        <taxon>Bacillota</taxon>
        <taxon>Bacilli</taxon>
        <taxon>Bacillales</taxon>
        <taxon>Paenibacillaceae</taxon>
        <taxon>Paenibacillus</taxon>
    </lineage>
</organism>
<dbReference type="SMART" id="SM00636">
    <property type="entry name" value="Glyco_18"/>
    <property type="match status" value="1"/>
</dbReference>
<dbReference type="InterPro" id="IPR029070">
    <property type="entry name" value="Chitinase_insertion_sf"/>
</dbReference>
<sequence length="640" mass="70321">MLRQLKIWLSVLIALPLAGTIAGTAPAAAAAAAMTNYRVYQNDKPLREFATEKQAVAYAKRFAYSHVEKIADRAWMWDNFPRFKIYQGGMSKAGWEFRTYAEALAAAKQLNNVHIRDLEQPGWVYQSYANYRLFQGEKTKSGWTFATLDAAKKEAKKWANAHIIELSSNTWAWDNLNALQEATQRAGKAIYAIVSPDGTSASDRTYGYLYDAIQASAALGDTNVVNTSTGAVVHSNVRAYEVLQSGTTLGSFISLSKAVQFAKGYANASVVYNGETWWTSVPYLTVYQGDKKLKSFHTVTAAVRYAKGYAGSAVKNADGRTLWSNAKRLVYLAWNGETTSADVLGQVANTQGLSVDSPTWFELADDGGTLKDTSDASVVRTLAEAGIEVMPLVHNQFDQQLTTRFLASDAAQKTFISGLVGKLAELNVSGVNLDFENVSKDDRSAFTKFVTALASAVHAKGMKLSIDLPRGDVKWNHLTAYDHAALANVVDTMIIMAYDEHWTGSKEPGSVAGLAWTEEGVRQFLSYGIPRGKLMLGIPFYVRVWQLDGSGKLVGSRAVYMKDIGRLISETGAAGVKDAESGQMKYTYKQNGYTYQFWAETPETTAARVNIAKKYDLAGVAAWRLGYEDASLWTMMLQMK</sequence>
<accession>A0ABW5QV68</accession>
<keyword evidence="4" id="KW-1185">Reference proteome</keyword>